<keyword evidence="5 9" id="KW-0812">Transmembrane</keyword>
<dbReference type="GO" id="GO:1902600">
    <property type="term" value="P:proton transmembrane transport"/>
    <property type="evidence" value="ECO:0007669"/>
    <property type="project" value="InterPro"/>
</dbReference>
<dbReference type="InterPro" id="IPR036291">
    <property type="entry name" value="NAD(P)-bd_dom_sf"/>
</dbReference>
<dbReference type="Gene3D" id="3.40.50.720">
    <property type="entry name" value="NAD(P)-binding Rossmann-like Domain"/>
    <property type="match status" value="1"/>
</dbReference>
<organism evidence="12 13">
    <name type="scientific">Tepidibacillus fermentans</name>
    <dbReference type="NCBI Taxonomy" id="1281767"/>
    <lineage>
        <taxon>Bacteria</taxon>
        <taxon>Bacillati</taxon>
        <taxon>Bacillota</taxon>
        <taxon>Bacilli</taxon>
        <taxon>Bacillales</taxon>
        <taxon>Bacillaceae</taxon>
        <taxon>Tepidibacillus</taxon>
    </lineage>
</organism>
<sequence length="618" mass="68887">MGNVHFSLTSLLIVTILSFLVPILIRKIKKIYIPVVVGEILVGMIIGKSGFDLIVMDEWLQFIQFFGLAYLMFVAGLEIDFEIFTNQEEKQKANKLLNPITLSLVMLGITLFLAYLVSILLRSMGFIKDPLLMALIVGTTSLSVVMPVLKERRLSNTRFGQYIITGAVIADFVTMLLISVAVSLFKGGFSVKILFVFALLGLVLFFYRVSHRFQGNPIFQELAHGTTQIGIRGSFALMLIFLVLAQAIGVEMILGSFLAGVVVSLIGDPTRREEIVHKLDAIGFGFLIPTFFILVGVNFDASVLINNPRGLLLVPLLFIIVYIVKGLPVLLFKFLFPWRETIAGSIILSTQMSVTIAAATIGVNIGAISNEANAAIVLVAILTSIISPILFGKLIPIVEKKEEDHYVLIIGATRNAILLAKRFLNSGIKVFMVDSDEEKVHETMMSGFNVIWGNALDPELIEQFEAEKVRAIVVLTGNDQVNFEIAHFLSYYFSSHIYVVLNDPTLMEKAKKMEKIRPLNPQLSTVSLLENMIKHPVTADILEDRLGLHMEEIEIWDKRLIGKTVRNLKIFADILLVSIYRKGETILPHGDTEIEEGDILLILGTKETIEQFKNTLYI</sequence>
<comment type="caution">
    <text evidence="12">The sequence shown here is derived from an EMBL/GenBank/DDBJ whole genome shotgun (WGS) entry which is preliminary data.</text>
</comment>
<keyword evidence="3" id="KW-0813">Transport</keyword>
<feature type="transmembrane region" description="Helical" evidence="9">
    <location>
        <begin position="311"/>
        <end position="334"/>
    </location>
</feature>
<keyword evidence="8 9" id="KW-0472">Membrane</keyword>
<evidence type="ECO:0000256" key="5">
    <source>
        <dbReference type="ARBA" id="ARBA00022692"/>
    </source>
</evidence>
<feature type="transmembrane region" description="Helical" evidence="9">
    <location>
        <begin position="248"/>
        <end position="267"/>
    </location>
</feature>
<evidence type="ECO:0000256" key="2">
    <source>
        <dbReference type="ARBA" id="ARBA00005551"/>
    </source>
</evidence>
<evidence type="ECO:0000256" key="4">
    <source>
        <dbReference type="ARBA" id="ARBA00022449"/>
    </source>
</evidence>
<dbReference type="InterPro" id="IPR003148">
    <property type="entry name" value="RCK_N"/>
</dbReference>
<dbReference type="GO" id="GO:0016020">
    <property type="term" value="C:membrane"/>
    <property type="evidence" value="ECO:0007669"/>
    <property type="project" value="UniProtKB-SubCell"/>
</dbReference>
<dbReference type="Pfam" id="PF02254">
    <property type="entry name" value="TrkA_N"/>
    <property type="match status" value="1"/>
</dbReference>
<evidence type="ECO:0000313" key="12">
    <source>
        <dbReference type="EMBL" id="TCS83982.1"/>
    </source>
</evidence>
<feature type="transmembrane region" description="Helical" evidence="9">
    <location>
        <begin position="346"/>
        <end position="368"/>
    </location>
</feature>
<evidence type="ECO:0000313" key="13">
    <source>
        <dbReference type="Proteomes" id="UP000295788"/>
    </source>
</evidence>
<dbReference type="GO" id="GO:0006813">
    <property type="term" value="P:potassium ion transport"/>
    <property type="evidence" value="ECO:0007669"/>
    <property type="project" value="InterPro"/>
</dbReference>
<evidence type="ECO:0000259" key="11">
    <source>
        <dbReference type="PROSITE" id="PS51202"/>
    </source>
</evidence>
<keyword evidence="7" id="KW-0406">Ion transport</keyword>
<protein>
    <submittedName>
        <fullName evidence="12">Transporter (CPA2 family)</fullName>
    </submittedName>
</protein>
<dbReference type="OrthoDB" id="9802919at2"/>
<evidence type="ECO:0000256" key="1">
    <source>
        <dbReference type="ARBA" id="ARBA00004141"/>
    </source>
</evidence>
<dbReference type="PROSITE" id="PS51202">
    <property type="entry name" value="RCK_C"/>
    <property type="match status" value="1"/>
</dbReference>
<proteinExistence type="inferred from homology"/>
<evidence type="ECO:0000256" key="9">
    <source>
        <dbReference type="SAM" id="Phobius"/>
    </source>
</evidence>
<dbReference type="GO" id="GO:0008324">
    <property type="term" value="F:monoatomic cation transmembrane transporter activity"/>
    <property type="evidence" value="ECO:0007669"/>
    <property type="project" value="InterPro"/>
</dbReference>
<dbReference type="SUPFAM" id="SSF51735">
    <property type="entry name" value="NAD(P)-binding Rossmann-fold domains"/>
    <property type="match status" value="1"/>
</dbReference>
<evidence type="ECO:0000256" key="6">
    <source>
        <dbReference type="ARBA" id="ARBA00022989"/>
    </source>
</evidence>
<feature type="transmembrane region" description="Helical" evidence="9">
    <location>
        <begin position="32"/>
        <end position="51"/>
    </location>
</feature>
<dbReference type="Pfam" id="PF02080">
    <property type="entry name" value="TrkA_C"/>
    <property type="match status" value="1"/>
</dbReference>
<dbReference type="Gene3D" id="1.20.1530.20">
    <property type="match status" value="1"/>
</dbReference>
<keyword evidence="6 9" id="KW-1133">Transmembrane helix</keyword>
<feature type="transmembrane region" description="Helical" evidence="9">
    <location>
        <begin position="6"/>
        <end position="25"/>
    </location>
</feature>
<dbReference type="InterPro" id="IPR006153">
    <property type="entry name" value="Cation/H_exchanger_TM"/>
</dbReference>
<dbReference type="InterPro" id="IPR038770">
    <property type="entry name" value="Na+/solute_symporter_sf"/>
</dbReference>
<dbReference type="PANTHER" id="PTHR43562">
    <property type="entry name" value="NAPA-TYPE SODIUM/HYDROGEN ANTIPORTER"/>
    <property type="match status" value="1"/>
</dbReference>
<feature type="transmembrane region" description="Helical" evidence="9">
    <location>
        <begin position="279"/>
        <end position="299"/>
    </location>
</feature>
<evidence type="ECO:0000256" key="7">
    <source>
        <dbReference type="ARBA" id="ARBA00023065"/>
    </source>
</evidence>
<dbReference type="InterPro" id="IPR036721">
    <property type="entry name" value="RCK_C_sf"/>
</dbReference>
<evidence type="ECO:0000256" key="8">
    <source>
        <dbReference type="ARBA" id="ARBA00023136"/>
    </source>
</evidence>
<feature type="domain" description="RCK C-terminal" evidence="11">
    <location>
        <begin position="536"/>
        <end position="618"/>
    </location>
</feature>
<feature type="transmembrane region" description="Helical" evidence="9">
    <location>
        <begin position="161"/>
        <end position="185"/>
    </location>
</feature>
<evidence type="ECO:0000259" key="10">
    <source>
        <dbReference type="PROSITE" id="PS51201"/>
    </source>
</evidence>
<dbReference type="AlphaFoldDB" id="A0A4R3KKF1"/>
<dbReference type="Proteomes" id="UP000295788">
    <property type="component" value="Unassembled WGS sequence"/>
</dbReference>
<name>A0A4R3KKF1_9BACI</name>
<keyword evidence="4" id="KW-0050">Antiport</keyword>
<dbReference type="Gene3D" id="3.30.70.1450">
    <property type="entry name" value="Regulator of K+ conductance, C-terminal domain"/>
    <property type="match status" value="1"/>
</dbReference>
<dbReference type="Pfam" id="PF00999">
    <property type="entry name" value="Na_H_Exchanger"/>
    <property type="match status" value="1"/>
</dbReference>
<keyword evidence="13" id="KW-1185">Reference proteome</keyword>
<dbReference type="SUPFAM" id="SSF116726">
    <property type="entry name" value="TrkA C-terminal domain-like"/>
    <property type="match status" value="1"/>
</dbReference>
<accession>A0A4R3KKF1</accession>
<feature type="transmembrane region" description="Helical" evidence="9">
    <location>
        <begin position="191"/>
        <end position="210"/>
    </location>
</feature>
<feature type="transmembrane region" description="Helical" evidence="9">
    <location>
        <begin position="374"/>
        <end position="391"/>
    </location>
</feature>
<feature type="domain" description="RCK N-terminal" evidence="10">
    <location>
        <begin position="404"/>
        <end position="520"/>
    </location>
</feature>
<dbReference type="InterPro" id="IPR006037">
    <property type="entry name" value="RCK_C"/>
</dbReference>
<dbReference type="EMBL" id="SMAB01000002">
    <property type="protein sequence ID" value="TCS83982.1"/>
    <property type="molecule type" value="Genomic_DNA"/>
</dbReference>
<dbReference type="PANTHER" id="PTHR43562:SF1">
    <property type="entry name" value="NA(+)_H(+) ANTIPORTER YJBQ-RELATED"/>
    <property type="match status" value="1"/>
</dbReference>
<dbReference type="GO" id="GO:0015297">
    <property type="term" value="F:antiporter activity"/>
    <property type="evidence" value="ECO:0007669"/>
    <property type="project" value="UniProtKB-KW"/>
</dbReference>
<dbReference type="RefSeq" id="WP_132766846.1">
    <property type="nucleotide sequence ID" value="NZ_SMAB01000002.1"/>
</dbReference>
<reference evidence="12 13" key="1">
    <citation type="submission" date="2019-03" db="EMBL/GenBank/DDBJ databases">
        <title>Genomic Encyclopedia of Type Strains, Phase IV (KMG-IV): sequencing the most valuable type-strain genomes for metagenomic binning, comparative biology and taxonomic classification.</title>
        <authorList>
            <person name="Goeker M."/>
        </authorList>
    </citation>
    <scope>NUCLEOTIDE SEQUENCE [LARGE SCALE GENOMIC DNA]</scope>
    <source>
        <strain evidence="12 13">DSM 23802</strain>
    </source>
</reference>
<comment type="subcellular location">
    <subcellularLocation>
        <location evidence="1">Membrane</location>
        <topology evidence="1">Multi-pass membrane protein</topology>
    </subcellularLocation>
</comment>
<comment type="similarity">
    <text evidence="2">Belongs to the monovalent cation:proton antiporter 2 (CPA2) transporter (TC 2.A.37) family.</text>
</comment>
<gene>
    <name evidence="12" type="ORF">EDD72_10220</name>
</gene>
<feature type="transmembrane region" description="Helical" evidence="9">
    <location>
        <begin position="63"/>
        <end position="84"/>
    </location>
</feature>
<dbReference type="PROSITE" id="PS51201">
    <property type="entry name" value="RCK_N"/>
    <property type="match status" value="1"/>
</dbReference>
<feature type="transmembrane region" description="Helical" evidence="9">
    <location>
        <begin position="96"/>
        <end position="119"/>
    </location>
</feature>
<evidence type="ECO:0000256" key="3">
    <source>
        <dbReference type="ARBA" id="ARBA00022448"/>
    </source>
</evidence>
<feature type="transmembrane region" description="Helical" evidence="9">
    <location>
        <begin position="131"/>
        <end position="149"/>
    </location>
</feature>